<feature type="domain" description="Signal transduction histidine kinase internal region" evidence="3">
    <location>
        <begin position="145"/>
        <end position="219"/>
    </location>
</feature>
<dbReference type="PATRIC" id="fig|93466.3.peg.1397"/>
<evidence type="ECO:0000313" key="6">
    <source>
        <dbReference type="EMBL" id="HGU42113.1"/>
    </source>
</evidence>
<dbReference type="EMBL" id="CP011393">
    <property type="protein sequence ID" value="ANE41659.1"/>
    <property type="molecule type" value="Genomic_DNA"/>
</dbReference>
<evidence type="ECO:0000313" key="4">
    <source>
        <dbReference type="EMBL" id="ANE41659.1"/>
    </source>
</evidence>
<name>A0A172T3R2_FERPE</name>
<keyword evidence="4" id="KW-0418">Kinase</keyword>
<evidence type="ECO:0000259" key="3">
    <source>
        <dbReference type="Pfam" id="PF06580"/>
    </source>
</evidence>
<reference evidence="5" key="2">
    <citation type="journal article" date="2020" name="mSystems">
        <title>Genome- and Community-Level Interaction Insights into Carbon Utilization and Element Cycling Functions of Hydrothermarchaeota in Hydrothermal Sediment.</title>
        <authorList>
            <person name="Zhou Z."/>
            <person name="Liu Y."/>
            <person name="Xu W."/>
            <person name="Pan J."/>
            <person name="Luo Z.H."/>
            <person name="Li M."/>
        </authorList>
    </citation>
    <scope>NUCLEOTIDE SEQUENCE [LARGE SCALE GENOMIC DNA]</scope>
    <source>
        <strain evidence="6">SpSt-604</strain>
        <strain evidence="5">SpSt-640</strain>
    </source>
</reference>
<keyword evidence="2" id="KW-0812">Transmembrane</keyword>
<protein>
    <submittedName>
        <fullName evidence="4 5">Histidine kinase</fullName>
    </submittedName>
</protein>
<evidence type="ECO:0000313" key="7">
    <source>
        <dbReference type="Proteomes" id="UP000077096"/>
    </source>
</evidence>
<accession>A0A172T3R2</accession>
<sequence>MRVFLFLQVIALIIFVYTMYFLPSNLYFISVVSVFVIVNTVGLTYYVFRTWWKELQNPGKITKFLYFTLLFIAVIAVIFLFSNIFRMWVYKYPEDSLVNFSNSLLVISTFLLVSFGISYLTLKRELEKQLQEYEKLRNVQQKLSIQVVRYKTNPHFLFNSLSTAISMLHLQVEREKIREYLSNIAELFRVVLNAPEVWTLKDELELAKRYLEIQKVRVEGLEYEITMGPACETVRIPSLVLQPIVENSIVHGIAKSKNGGKIKLECMKVNGIVTIKVSDNGKGGEKIIPGMGLKLVQELMSAFSRKVELNFETSPEVGTIVTLSWEDVN</sequence>
<dbReference type="EMBL" id="DSZT01000133">
    <property type="protein sequence ID" value="HGU42113.1"/>
    <property type="molecule type" value="Genomic_DNA"/>
</dbReference>
<feature type="transmembrane region" description="Helical" evidence="2">
    <location>
        <begin position="5"/>
        <end position="22"/>
    </location>
</feature>
<dbReference type="Gene3D" id="3.30.565.10">
    <property type="entry name" value="Histidine kinase-like ATPase, C-terminal domain"/>
    <property type="match status" value="1"/>
</dbReference>
<dbReference type="OrthoDB" id="2514702at2"/>
<dbReference type="AlphaFoldDB" id="A0A172T3R2"/>
<dbReference type="Pfam" id="PF06580">
    <property type="entry name" value="His_kinase"/>
    <property type="match status" value="1"/>
</dbReference>
<dbReference type="InterPro" id="IPR036890">
    <property type="entry name" value="HATPase_C_sf"/>
</dbReference>
<keyword evidence="2" id="KW-0472">Membrane</keyword>
<keyword evidence="4" id="KW-0808">Transferase</keyword>
<evidence type="ECO:0000313" key="5">
    <source>
        <dbReference type="EMBL" id="HGQ76490.1"/>
    </source>
</evidence>
<dbReference type="InterPro" id="IPR010559">
    <property type="entry name" value="Sig_transdc_His_kin_internal"/>
</dbReference>
<gene>
    <name evidence="6" type="ORF">ENT72_04250</name>
    <name evidence="5" type="ORF">ENU12_00870</name>
    <name evidence="4" type="ORF">JM64_06585</name>
</gene>
<feature type="coiled-coil region" evidence="1">
    <location>
        <begin position="119"/>
        <end position="146"/>
    </location>
</feature>
<feature type="transmembrane region" description="Helical" evidence="2">
    <location>
        <begin position="28"/>
        <end position="52"/>
    </location>
</feature>
<proteinExistence type="predicted"/>
<dbReference type="KEGG" id="fng:JM64_06585"/>
<dbReference type="PANTHER" id="PTHR34220:SF7">
    <property type="entry name" value="SENSOR HISTIDINE KINASE YPDA"/>
    <property type="match status" value="1"/>
</dbReference>
<dbReference type="InterPro" id="IPR050640">
    <property type="entry name" value="Bact_2-comp_sensor_kinase"/>
</dbReference>
<dbReference type="SUPFAM" id="SSF55874">
    <property type="entry name" value="ATPase domain of HSP90 chaperone/DNA topoisomerase II/histidine kinase"/>
    <property type="match status" value="1"/>
</dbReference>
<keyword evidence="2" id="KW-1133">Transmembrane helix</keyword>
<dbReference type="GO" id="GO:0000155">
    <property type="term" value="F:phosphorelay sensor kinase activity"/>
    <property type="evidence" value="ECO:0007669"/>
    <property type="project" value="InterPro"/>
</dbReference>
<organism evidence="4 7">
    <name type="scientific">Fervidobacterium pennivorans</name>
    <dbReference type="NCBI Taxonomy" id="93466"/>
    <lineage>
        <taxon>Bacteria</taxon>
        <taxon>Thermotogati</taxon>
        <taxon>Thermotogota</taxon>
        <taxon>Thermotogae</taxon>
        <taxon>Thermotogales</taxon>
        <taxon>Fervidobacteriaceae</taxon>
        <taxon>Fervidobacterium</taxon>
    </lineage>
</organism>
<dbReference type="Proteomes" id="UP000077096">
    <property type="component" value="Chromosome"/>
</dbReference>
<dbReference type="EMBL" id="DTBH01000022">
    <property type="protein sequence ID" value="HGQ76490.1"/>
    <property type="molecule type" value="Genomic_DNA"/>
</dbReference>
<dbReference type="GO" id="GO:0016020">
    <property type="term" value="C:membrane"/>
    <property type="evidence" value="ECO:0007669"/>
    <property type="project" value="InterPro"/>
</dbReference>
<evidence type="ECO:0000256" key="1">
    <source>
        <dbReference type="SAM" id="Coils"/>
    </source>
</evidence>
<keyword evidence="1" id="KW-0175">Coiled coil</keyword>
<reference evidence="4 7" key="1">
    <citation type="submission" date="2014-08" db="EMBL/GenBank/DDBJ databases">
        <title>Fervidobacterium pennivorans DYC genome.</title>
        <authorList>
            <person name="Wushke S."/>
        </authorList>
    </citation>
    <scope>NUCLEOTIDE SEQUENCE [LARGE SCALE GENOMIC DNA]</scope>
    <source>
        <strain evidence="4 7">DYC</strain>
    </source>
</reference>
<dbReference type="PANTHER" id="PTHR34220">
    <property type="entry name" value="SENSOR HISTIDINE KINASE YPDA"/>
    <property type="match status" value="1"/>
</dbReference>
<feature type="transmembrane region" description="Helical" evidence="2">
    <location>
        <begin position="104"/>
        <end position="122"/>
    </location>
</feature>
<feature type="transmembrane region" description="Helical" evidence="2">
    <location>
        <begin position="64"/>
        <end position="84"/>
    </location>
</feature>
<evidence type="ECO:0000256" key="2">
    <source>
        <dbReference type="SAM" id="Phobius"/>
    </source>
</evidence>